<dbReference type="InterPro" id="IPR036291">
    <property type="entry name" value="NAD(P)-bd_dom_sf"/>
</dbReference>
<dbReference type="Gene3D" id="3.30.360.10">
    <property type="entry name" value="Dihydrodipicolinate Reductase, domain 2"/>
    <property type="match status" value="1"/>
</dbReference>
<dbReference type="Pfam" id="PF22725">
    <property type="entry name" value="GFO_IDH_MocA_C3"/>
    <property type="match status" value="1"/>
</dbReference>
<dbReference type="STRING" id="287986.DV20_09280"/>
<organism evidence="4 5">
    <name type="scientific">Amycolatopsis rifamycinica</name>
    <dbReference type="NCBI Taxonomy" id="287986"/>
    <lineage>
        <taxon>Bacteria</taxon>
        <taxon>Bacillati</taxon>
        <taxon>Actinomycetota</taxon>
        <taxon>Actinomycetes</taxon>
        <taxon>Pseudonocardiales</taxon>
        <taxon>Pseudonocardiaceae</taxon>
        <taxon>Amycolatopsis</taxon>
    </lineage>
</organism>
<evidence type="ECO:0000259" key="3">
    <source>
        <dbReference type="Pfam" id="PF22725"/>
    </source>
</evidence>
<dbReference type="Gene3D" id="3.40.50.720">
    <property type="entry name" value="NAD(P)-binding Rossmann-like Domain"/>
    <property type="match status" value="1"/>
</dbReference>
<dbReference type="PANTHER" id="PTHR43818:SF11">
    <property type="entry name" value="BCDNA.GH03377"/>
    <property type="match status" value="1"/>
</dbReference>
<protein>
    <submittedName>
        <fullName evidence="4">Oxidoreductase</fullName>
    </submittedName>
</protein>
<keyword evidence="1" id="KW-0560">Oxidoreductase</keyword>
<name>A0A066U5Q6_9PSEU</name>
<dbReference type="InterPro" id="IPR050463">
    <property type="entry name" value="Gfo/Idh/MocA_oxidrdct_glycsds"/>
</dbReference>
<dbReference type="GO" id="GO:0000166">
    <property type="term" value="F:nucleotide binding"/>
    <property type="evidence" value="ECO:0007669"/>
    <property type="project" value="InterPro"/>
</dbReference>
<feature type="domain" description="GFO/IDH/MocA-like oxidoreductase" evidence="3">
    <location>
        <begin position="133"/>
        <end position="265"/>
    </location>
</feature>
<dbReference type="InterPro" id="IPR000683">
    <property type="entry name" value="Gfo/Idh/MocA-like_OxRdtase_N"/>
</dbReference>
<dbReference type="PANTHER" id="PTHR43818">
    <property type="entry name" value="BCDNA.GH03377"/>
    <property type="match status" value="1"/>
</dbReference>
<keyword evidence="5" id="KW-1185">Reference proteome</keyword>
<dbReference type="Proteomes" id="UP000027345">
    <property type="component" value="Unassembled WGS sequence"/>
</dbReference>
<dbReference type="InterPro" id="IPR055170">
    <property type="entry name" value="GFO_IDH_MocA-like_dom"/>
</dbReference>
<reference evidence="4 5" key="1">
    <citation type="submission" date="2014-05" db="EMBL/GenBank/DDBJ databases">
        <title>Draft genome sequence of Amycolatopsis rifamycinica DSM 46095.</title>
        <authorList>
            <person name="Lal R."/>
            <person name="Saxena A."/>
            <person name="Kumari R."/>
            <person name="Mukherjee U."/>
            <person name="Singh P."/>
            <person name="Sangwan N."/>
            <person name="Mahato N.K."/>
        </authorList>
    </citation>
    <scope>NUCLEOTIDE SEQUENCE [LARGE SCALE GENOMIC DNA]</scope>
    <source>
        <strain evidence="4 5">DSM 46095</strain>
    </source>
</reference>
<comment type="caution">
    <text evidence="4">The sequence shown here is derived from an EMBL/GenBank/DDBJ whole genome shotgun (WGS) entry which is preliminary data.</text>
</comment>
<dbReference type="eggNOG" id="COG0673">
    <property type="taxonomic scope" value="Bacteria"/>
</dbReference>
<dbReference type="RefSeq" id="WP_043778352.1">
    <property type="nucleotide sequence ID" value="NZ_JMQI01000019.1"/>
</dbReference>
<feature type="domain" description="Gfo/Idh/MocA-like oxidoreductase N-terminal" evidence="2">
    <location>
        <begin position="7"/>
        <end position="121"/>
    </location>
</feature>
<dbReference type="SUPFAM" id="SSF51735">
    <property type="entry name" value="NAD(P)-binding Rossmann-fold domains"/>
    <property type="match status" value="1"/>
</dbReference>
<dbReference type="GO" id="GO:0016491">
    <property type="term" value="F:oxidoreductase activity"/>
    <property type="evidence" value="ECO:0007669"/>
    <property type="project" value="UniProtKB-KW"/>
</dbReference>
<sequence length="369" mass="38858">MTGGPVGVGIIGTGVISGTYLENLTAFPDVRVVRVADLDTGRAAARAAEYGVPRAGTVAELLADPDVELVVNLTVPAAHADVGLAALEAGKHVWTEKPLALDRQTGRKLLDRAREKGLRVASAPDTVLGAALQTARRTVEAGRIGRPLTALALFQVPGPERWHPAPEFYFQPGGGPLLDMGPYYLTALVHLLGPVRRVTGAGGRARDTRVVGSGPRAGTEFPVSVATTVTALVEFEHASAQLVLSFDSALERGGLVELTGTLGTAVLPDPNRFDRPTRLLLLDRDEPEELAPRGHAASRGTGALELARAIRAGVPERASGELAYHVLDAMLAIDESMTRGQSVEVTSSVDVPPLLPPEWDPYAKTLGET</sequence>
<proteinExistence type="predicted"/>
<dbReference type="EMBL" id="JMQI01000019">
    <property type="protein sequence ID" value="KDN22435.1"/>
    <property type="molecule type" value="Genomic_DNA"/>
</dbReference>
<dbReference type="SUPFAM" id="SSF55347">
    <property type="entry name" value="Glyceraldehyde-3-phosphate dehydrogenase-like, C-terminal domain"/>
    <property type="match status" value="1"/>
</dbReference>
<evidence type="ECO:0000313" key="5">
    <source>
        <dbReference type="Proteomes" id="UP000027345"/>
    </source>
</evidence>
<evidence type="ECO:0000259" key="2">
    <source>
        <dbReference type="Pfam" id="PF01408"/>
    </source>
</evidence>
<dbReference type="AlphaFoldDB" id="A0A066U5Q6"/>
<gene>
    <name evidence="4" type="ORF">DV20_09280</name>
</gene>
<evidence type="ECO:0000313" key="4">
    <source>
        <dbReference type="EMBL" id="KDN22435.1"/>
    </source>
</evidence>
<dbReference type="OrthoDB" id="9776544at2"/>
<dbReference type="Pfam" id="PF01408">
    <property type="entry name" value="GFO_IDH_MocA"/>
    <property type="match status" value="1"/>
</dbReference>
<evidence type="ECO:0000256" key="1">
    <source>
        <dbReference type="ARBA" id="ARBA00023002"/>
    </source>
</evidence>
<accession>A0A066U5Q6</accession>